<evidence type="ECO:0000256" key="2">
    <source>
        <dbReference type="ARBA" id="ARBA00023015"/>
    </source>
</evidence>
<feature type="domain" description="HTH lysR-type" evidence="5">
    <location>
        <begin position="2"/>
        <end position="59"/>
    </location>
</feature>
<dbReference type="InterPro" id="IPR000847">
    <property type="entry name" value="LysR_HTH_N"/>
</dbReference>
<keyword evidence="2" id="KW-0805">Transcription regulation</keyword>
<dbReference type="Gene3D" id="1.10.10.10">
    <property type="entry name" value="Winged helix-like DNA-binding domain superfamily/Winged helix DNA-binding domain"/>
    <property type="match status" value="1"/>
</dbReference>
<dbReference type="PRINTS" id="PR00039">
    <property type="entry name" value="HTHLYSR"/>
</dbReference>
<reference evidence="7" key="1">
    <citation type="journal article" date="2019" name="Int. J. Syst. Evol. Microbiol.">
        <title>The Global Catalogue of Microorganisms (GCM) 10K type strain sequencing project: providing services to taxonomists for standard genome sequencing and annotation.</title>
        <authorList>
            <consortium name="The Broad Institute Genomics Platform"/>
            <consortium name="The Broad Institute Genome Sequencing Center for Infectious Disease"/>
            <person name="Wu L."/>
            <person name="Ma J."/>
        </authorList>
    </citation>
    <scope>NUCLEOTIDE SEQUENCE [LARGE SCALE GENOMIC DNA]</scope>
    <source>
        <strain evidence="7">CCM 8933</strain>
    </source>
</reference>
<dbReference type="InterPro" id="IPR036390">
    <property type="entry name" value="WH_DNA-bd_sf"/>
</dbReference>
<dbReference type="SUPFAM" id="SSF46785">
    <property type="entry name" value="Winged helix' DNA-binding domain"/>
    <property type="match status" value="1"/>
</dbReference>
<dbReference type="Pfam" id="PF00126">
    <property type="entry name" value="HTH_1"/>
    <property type="match status" value="1"/>
</dbReference>
<accession>A0ABW1S269</accession>
<keyword evidence="7" id="KW-1185">Reference proteome</keyword>
<gene>
    <name evidence="6" type="ORF">ACFP5Y_09810</name>
</gene>
<sequence length="288" mass="31764">MVDPYLLTELVTFAETGTLAATAQKLHVTQPTVTRGMQKLETLWDVPLFDRQPNRLRLTATGQFAAQEAAKVLAANQALVTTVRNFAATQQTLKVGTTIPGPLIVLAQLAQPMMTVQSQLLPTQSIETTLIQRDQTVILSNQSLTSPLVTSTRIGTERLAVNLNKFMYQANQTTVTFAELANMSFIVLSDIGPWRTIIQQAIPQANFFYQKERAALAEITKYADFPYFSTNLSPLDPAAKSITADDSRVQIPISDPSAQMTVYATYLTTNQTQVQPLIQQLQSAWPTT</sequence>
<comment type="caution">
    <text evidence="6">The sequence shown here is derived from an EMBL/GenBank/DDBJ whole genome shotgun (WGS) entry which is preliminary data.</text>
</comment>
<dbReference type="RefSeq" id="WP_137628719.1">
    <property type="nucleotide sequence ID" value="NZ_BJDJ01000011.1"/>
</dbReference>
<evidence type="ECO:0000256" key="4">
    <source>
        <dbReference type="ARBA" id="ARBA00023163"/>
    </source>
</evidence>
<dbReference type="PANTHER" id="PTHR30346">
    <property type="entry name" value="TRANSCRIPTIONAL DUAL REGULATOR HCAR-RELATED"/>
    <property type="match status" value="1"/>
</dbReference>
<dbReference type="EMBL" id="JBHSSC010000039">
    <property type="protein sequence ID" value="MFC6181516.1"/>
    <property type="molecule type" value="Genomic_DNA"/>
</dbReference>
<name>A0ABW1S269_9LACO</name>
<dbReference type="InterPro" id="IPR036388">
    <property type="entry name" value="WH-like_DNA-bd_sf"/>
</dbReference>
<keyword evidence="3" id="KW-0238">DNA-binding</keyword>
<evidence type="ECO:0000256" key="3">
    <source>
        <dbReference type="ARBA" id="ARBA00023125"/>
    </source>
</evidence>
<keyword evidence="4" id="KW-0804">Transcription</keyword>
<proteinExistence type="inferred from homology"/>
<evidence type="ECO:0000259" key="5">
    <source>
        <dbReference type="PROSITE" id="PS50931"/>
    </source>
</evidence>
<evidence type="ECO:0000313" key="7">
    <source>
        <dbReference type="Proteomes" id="UP001596282"/>
    </source>
</evidence>
<organism evidence="6 7">
    <name type="scientific">Lactiplantibacillus daowaiensis</name>
    <dbReference type="NCBI Taxonomy" id="2559918"/>
    <lineage>
        <taxon>Bacteria</taxon>
        <taxon>Bacillati</taxon>
        <taxon>Bacillota</taxon>
        <taxon>Bacilli</taxon>
        <taxon>Lactobacillales</taxon>
        <taxon>Lactobacillaceae</taxon>
        <taxon>Lactiplantibacillus</taxon>
    </lineage>
</organism>
<comment type="similarity">
    <text evidence="1">Belongs to the LysR transcriptional regulatory family.</text>
</comment>
<evidence type="ECO:0000256" key="1">
    <source>
        <dbReference type="ARBA" id="ARBA00009437"/>
    </source>
</evidence>
<dbReference type="PANTHER" id="PTHR30346:SF28">
    <property type="entry name" value="HTH-TYPE TRANSCRIPTIONAL REGULATOR CYNR"/>
    <property type="match status" value="1"/>
</dbReference>
<protein>
    <submittedName>
        <fullName evidence="6">LysR family transcriptional regulator</fullName>
    </submittedName>
</protein>
<evidence type="ECO:0000313" key="6">
    <source>
        <dbReference type="EMBL" id="MFC6181516.1"/>
    </source>
</evidence>
<dbReference type="Proteomes" id="UP001596282">
    <property type="component" value="Unassembled WGS sequence"/>
</dbReference>
<dbReference type="PROSITE" id="PS50931">
    <property type="entry name" value="HTH_LYSR"/>
    <property type="match status" value="1"/>
</dbReference>